<dbReference type="GO" id="GO:0003723">
    <property type="term" value="F:RNA binding"/>
    <property type="evidence" value="ECO:0007669"/>
    <property type="project" value="UniProtKB-UniRule"/>
</dbReference>
<comment type="caution">
    <text evidence="12">The sequence shown here is derived from an EMBL/GenBank/DDBJ whole genome shotgun (WGS) entry which is preliminary data.</text>
</comment>
<evidence type="ECO:0000256" key="1">
    <source>
        <dbReference type="ARBA" id="ARBA00000077"/>
    </source>
</evidence>
<evidence type="ECO:0000256" key="6">
    <source>
        <dbReference type="ARBA" id="ARBA00022723"/>
    </source>
</evidence>
<evidence type="ECO:0000256" key="5">
    <source>
        <dbReference type="ARBA" id="ARBA00022722"/>
    </source>
</evidence>
<evidence type="ECO:0000313" key="13">
    <source>
        <dbReference type="Proteomes" id="UP000053911"/>
    </source>
</evidence>
<comment type="function">
    <text evidence="2 10">Endonuclease that specifically degrades the RNA of RNA-DNA hybrids.</text>
</comment>
<protein>
    <recommendedName>
        <fullName evidence="10">Ribonuclease</fullName>
        <ecNumber evidence="10">3.1.26.4</ecNumber>
    </recommendedName>
</protein>
<dbReference type="InterPro" id="IPR024567">
    <property type="entry name" value="RNase_HII/HIII_dom"/>
</dbReference>
<dbReference type="EC" id="3.1.26.4" evidence="10"/>
<reference evidence="13" key="1">
    <citation type="journal article" date="2015" name="MBio">
        <title>Genome-Resolved Metagenomic Analysis Reveals Roles for Candidate Phyla and Other Microbial Community Members in Biogeochemical Transformations in Oil Reservoirs.</title>
        <authorList>
            <person name="Hu P."/>
            <person name="Tom L."/>
            <person name="Singh A."/>
            <person name="Thomas B.C."/>
            <person name="Baker B.J."/>
            <person name="Piceno Y.M."/>
            <person name="Andersen G.L."/>
            <person name="Banfield J.F."/>
        </authorList>
    </citation>
    <scope>NUCLEOTIDE SEQUENCE [LARGE SCALE GENOMIC DNA]</scope>
</reference>
<dbReference type="GO" id="GO:0043137">
    <property type="term" value="P:DNA replication, removal of RNA primer"/>
    <property type="evidence" value="ECO:0007669"/>
    <property type="project" value="TreeGrafter"/>
</dbReference>
<name>A0A124FFD0_9EURY</name>
<dbReference type="PANTHER" id="PTHR10954:SF23">
    <property type="entry name" value="RIBONUCLEASE"/>
    <property type="match status" value="1"/>
</dbReference>
<evidence type="ECO:0000313" key="12">
    <source>
        <dbReference type="EMBL" id="KUK17721.1"/>
    </source>
</evidence>
<accession>A0A124FFD0</accession>
<evidence type="ECO:0000256" key="4">
    <source>
        <dbReference type="ARBA" id="ARBA00022490"/>
    </source>
</evidence>
<keyword evidence="7 9" id="KW-0255">Endonuclease</keyword>
<dbReference type="GO" id="GO:0005737">
    <property type="term" value="C:cytoplasm"/>
    <property type="evidence" value="ECO:0007669"/>
    <property type="project" value="UniProtKB-SubCell"/>
</dbReference>
<dbReference type="PANTHER" id="PTHR10954">
    <property type="entry name" value="RIBONUCLEASE H2 SUBUNIT A"/>
    <property type="match status" value="1"/>
</dbReference>
<feature type="binding site" evidence="9">
    <location>
        <position position="97"/>
    </location>
    <ligand>
        <name>a divalent metal cation</name>
        <dbReference type="ChEBI" id="CHEBI:60240"/>
    </ligand>
</feature>
<keyword evidence="4" id="KW-0963">Cytoplasm</keyword>
<organism evidence="12 13">
    <name type="scientific">Thermococcus sibiricus</name>
    <dbReference type="NCBI Taxonomy" id="172049"/>
    <lineage>
        <taxon>Archaea</taxon>
        <taxon>Methanobacteriati</taxon>
        <taxon>Methanobacteriota</taxon>
        <taxon>Thermococci</taxon>
        <taxon>Thermococcales</taxon>
        <taxon>Thermococcaceae</taxon>
        <taxon>Thermococcus</taxon>
    </lineage>
</organism>
<dbReference type="RefSeq" id="WP_283217584.1">
    <property type="nucleotide sequence ID" value="NZ_LGFD01000016.1"/>
</dbReference>
<comment type="subcellular location">
    <subcellularLocation>
        <location evidence="3">Cytoplasm</location>
    </subcellularLocation>
</comment>
<dbReference type="PATRIC" id="fig|172049.5.peg.1869"/>
<feature type="binding site" evidence="9">
    <location>
        <position position="98"/>
    </location>
    <ligand>
        <name>a divalent metal cation</name>
        <dbReference type="ChEBI" id="CHEBI:60240"/>
    </ligand>
</feature>
<dbReference type="PROSITE" id="PS51975">
    <property type="entry name" value="RNASE_H_2"/>
    <property type="match status" value="1"/>
</dbReference>
<comment type="cofactor">
    <cofactor evidence="9">
        <name>Mn(2+)</name>
        <dbReference type="ChEBI" id="CHEBI:29035"/>
    </cofactor>
    <cofactor evidence="9">
        <name>Mg(2+)</name>
        <dbReference type="ChEBI" id="CHEBI:18420"/>
    </cofactor>
    <text evidence="9">Manganese or magnesium. Binds 1 divalent metal ion per monomer in the absence of substrate. May bind a second metal ion after substrate binding.</text>
</comment>
<dbReference type="Pfam" id="PF01351">
    <property type="entry name" value="RNase_HII"/>
    <property type="match status" value="1"/>
</dbReference>
<dbReference type="GO" id="GO:0046872">
    <property type="term" value="F:metal ion binding"/>
    <property type="evidence" value="ECO:0007669"/>
    <property type="project" value="UniProtKB-KW"/>
</dbReference>
<dbReference type="SUPFAM" id="SSF53098">
    <property type="entry name" value="Ribonuclease H-like"/>
    <property type="match status" value="1"/>
</dbReference>
<feature type="binding site" evidence="9">
    <location>
        <position position="202"/>
    </location>
    <ligand>
        <name>a divalent metal cation</name>
        <dbReference type="ChEBI" id="CHEBI:60240"/>
    </ligand>
</feature>
<evidence type="ECO:0000259" key="11">
    <source>
        <dbReference type="PROSITE" id="PS51975"/>
    </source>
</evidence>
<keyword evidence="8 9" id="KW-0378">Hydrolase</keyword>
<keyword evidence="5 9" id="KW-0540">Nuclease</keyword>
<keyword evidence="6 9" id="KW-0479">Metal-binding</keyword>
<dbReference type="GO" id="GO:0004523">
    <property type="term" value="F:RNA-DNA hybrid ribonuclease activity"/>
    <property type="evidence" value="ECO:0007669"/>
    <property type="project" value="UniProtKB-UniRule"/>
</dbReference>
<proteinExistence type="inferred from homology"/>
<evidence type="ECO:0000256" key="9">
    <source>
        <dbReference type="PROSITE-ProRule" id="PRU01319"/>
    </source>
</evidence>
<dbReference type="Proteomes" id="UP000053911">
    <property type="component" value="Unassembled WGS sequence"/>
</dbReference>
<dbReference type="EMBL" id="LGFD01000016">
    <property type="protein sequence ID" value="KUK17721.1"/>
    <property type="molecule type" value="Genomic_DNA"/>
</dbReference>
<dbReference type="Gene3D" id="3.30.420.10">
    <property type="entry name" value="Ribonuclease H-like superfamily/Ribonuclease H"/>
    <property type="match status" value="1"/>
</dbReference>
<evidence type="ECO:0000256" key="10">
    <source>
        <dbReference type="RuleBase" id="RU003515"/>
    </source>
</evidence>
<evidence type="ECO:0000256" key="3">
    <source>
        <dbReference type="ARBA" id="ARBA00004496"/>
    </source>
</evidence>
<dbReference type="AlphaFoldDB" id="A0A124FFD0"/>
<gene>
    <name evidence="12" type="ORF">XD54_1003</name>
</gene>
<dbReference type="Gene3D" id="1.10.10.460">
    <property type="entry name" value="Ribonuclease hii. Domain 2"/>
    <property type="match status" value="1"/>
</dbReference>
<dbReference type="GO" id="GO:0006298">
    <property type="term" value="P:mismatch repair"/>
    <property type="evidence" value="ECO:0007669"/>
    <property type="project" value="TreeGrafter"/>
</dbReference>
<evidence type="ECO:0000256" key="7">
    <source>
        <dbReference type="ARBA" id="ARBA00022759"/>
    </source>
</evidence>
<dbReference type="InterPro" id="IPR012337">
    <property type="entry name" value="RNaseH-like_sf"/>
</dbReference>
<evidence type="ECO:0000256" key="2">
    <source>
        <dbReference type="ARBA" id="ARBA00004065"/>
    </source>
</evidence>
<comment type="similarity">
    <text evidence="10">Belongs to the RNase HII family.</text>
</comment>
<comment type="catalytic activity">
    <reaction evidence="1 9 10">
        <text>Endonucleolytic cleavage to 5'-phosphomonoester.</text>
        <dbReference type="EC" id="3.1.26.4"/>
    </reaction>
</comment>
<dbReference type="GO" id="GO:0032299">
    <property type="term" value="C:ribonuclease H2 complex"/>
    <property type="evidence" value="ECO:0007669"/>
    <property type="project" value="TreeGrafter"/>
</dbReference>
<dbReference type="InterPro" id="IPR001352">
    <property type="entry name" value="RNase_HII/HIII"/>
</dbReference>
<dbReference type="InterPro" id="IPR036397">
    <property type="entry name" value="RNaseH_sf"/>
</dbReference>
<sequence length="511" mass="58593">MRILNGRTWKGIEPLISDKIKEYLIENGGVEQEVKSPYEEWRIKFFDTTFTYYKRGTLYSTPPKSMNPAVFEAWEYIDQLVGSRYVVPTKDFLIGLDETGKGEVIGHTILTGAIFPKELFKKIDLIVGPADTKKRHPFEYWDGLYKKLDHFKKEGLDFIFDKIPPWDIDRYNLNQLMDITYQRILNRFFREVDIPNCRIVIDDYGVGSILKKFLKFLEDNGAEVIVTTRAEDTYLEVKVASIISKWHREAVIKAINKNPKFQIDGLSVGSGNAADKQTIEWLEKWWQQNKSWPWFVKTSFKTIREIEGRIGEPQKETPSLDESILSEQFLNQFNGGNLSIQSLSLVCPYCGEILKHLNYVGYTDKEGKGHTKLRCPNCKKIIEHAGITLRYYCGYLLPDSSFIRGRILSKDLKSSKVFENFTVILSPVVRKECDGTPGGKNELDALAHFSSIGRIKLETVGNISDIPDGLPNVERDEMIIEDCLKYNAILLTADKSMCGFAIGRGIFVIRK</sequence>
<dbReference type="InterPro" id="IPR023160">
    <property type="entry name" value="RNase_HII_hlx-loop-hlx_cap_dom"/>
</dbReference>
<feature type="domain" description="RNase H type-2" evidence="11">
    <location>
        <begin position="91"/>
        <end position="312"/>
    </location>
</feature>
<evidence type="ECO:0000256" key="8">
    <source>
        <dbReference type="ARBA" id="ARBA00022801"/>
    </source>
</evidence>